<dbReference type="InParanoid" id="I1C8G3"/>
<dbReference type="AlphaFoldDB" id="I1C8G3"/>
<evidence type="ECO:0000313" key="1">
    <source>
        <dbReference type="EMBL" id="EIE84743.1"/>
    </source>
</evidence>
<keyword evidence="2" id="KW-1185">Reference proteome</keyword>
<protein>
    <submittedName>
        <fullName evidence="1">Uncharacterized protein</fullName>
    </submittedName>
</protein>
<proteinExistence type="predicted"/>
<accession>I1C8G3</accession>
<name>I1C8G3_RHIO9</name>
<organism evidence="1 2">
    <name type="scientific">Rhizopus delemar (strain RA 99-880 / ATCC MYA-4621 / FGSC 9543 / NRRL 43880)</name>
    <name type="common">Mucormycosis agent</name>
    <name type="synonym">Rhizopus arrhizus var. delemar</name>
    <dbReference type="NCBI Taxonomy" id="246409"/>
    <lineage>
        <taxon>Eukaryota</taxon>
        <taxon>Fungi</taxon>
        <taxon>Fungi incertae sedis</taxon>
        <taxon>Mucoromycota</taxon>
        <taxon>Mucoromycotina</taxon>
        <taxon>Mucoromycetes</taxon>
        <taxon>Mucorales</taxon>
        <taxon>Mucorineae</taxon>
        <taxon>Rhizopodaceae</taxon>
        <taxon>Rhizopus</taxon>
    </lineage>
</organism>
<evidence type="ECO:0000313" key="2">
    <source>
        <dbReference type="Proteomes" id="UP000009138"/>
    </source>
</evidence>
<dbReference type="VEuPathDB" id="FungiDB:RO3G_09453"/>
<dbReference type="GeneID" id="93616419"/>
<dbReference type="Proteomes" id="UP000009138">
    <property type="component" value="Unassembled WGS sequence"/>
</dbReference>
<dbReference type="EMBL" id="CH476738">
    <property type="protein sequence ID" value="EIE84743.1"/>
    <property type="molecule type" value="Genomic_DNA"/>
</dbReference>
<gene>
    <name evidence="1" type="ORF">RO3G_09453</name>
</gene>
<dbReference type="RefSeq" id="XP_067520139.1">
    <property type="nucleotide sequence ID" value="XM_067664038.1"/>
</dbReference>
<reference evidence="1 2" key="1">
    <citation type="journal article" date="2009" name="PLoS Genet.">
        <title>Genomic analysis of the basal lineage fungus Rhizopus oryzae reveals a whole-genome duplication.</title>
        <authorList>
            <person name="Ma L.-J."/>
            <person name="Ibrahim A.S."/>
            <person name="Skory C."/>
            <person name="Grabherr M.G."/>
            <person name="Burger G."/>
            <person name="Butler M."/>
            <person name="Elias M."/>
            <person name="Idnurm A."/>
            <person name="Lang B.F."/>
            <person name="Sone T."/>
            <person name="Abe A."/>
            <person name="Calvo S.E."/>
            <person name="Corrochano L.M."/>
            <person name="Engels R."/>
            <person name="Fu J."/>
            <person name="Hansberg W."/>
            <person name="Kim J.-M."/>
            <person name="Kodira C.D."/>
            <person name="Koehrsen M.J."/>
            <person name="Liu B."/>
            <person name="Miranda-Saavedra D."/>
            <person name="O'Leary S."/>
            <person name="Ortiz-Castellanos L."/>
            <person name="Poulter R."/>
            <person name="Rodriguez-Romero J."/>
            <person name="Ruiz-Herrera J."/>
            <person name="Shen Y.-Q."/>
            <person name="Zeng Q."/>
            <person name="Galagan J."/>
            <person name="Birren B.W."/>
            <person name="Cuomo C.A."/>
            <person name="Wickes B.L."/>
        </authorList>
    </citation>
    <scope>NUCLEOTIDE SEQUENCE [LARGE SCALE GENOMIC DNA]</scope>
    <source>
        <strain evidence="2">RA 99-880 / ATCC MYA-4621 / FGSC 9543 / NRRL 43880</strain>
    </source>
</reference>
<sequence length="83" mass="9448">MSMVDKVRMKQKEEIKEDWLSWFKETGECVIHWSVRLAFAIKQSPLPSKTSSSLSLAVYFNPCSGSIDNIASLKEHNTLLLFA</sequence>